<evidence type="ECO:0000313" key="8">
    <source>
        <dbReference type="Proteomes" id="UP001606300"/>
    </source>
</evidence>
<keyword evidence="2 5" id="KW-0812">Transmembrane</keyword>
<feature type="transmembrane region" description="Helical" evidence="5">
    <location>
        <begin position="330"/>
        <end position="352"/>
    </location>
</feature>
<feature type="transmembrane region" description="Helical" evidence="5">
    <location>
        <begin position="274"/>
        <end position="294"/>
    </location>
</feature>
<dbReference type="InterPro" id="IPR004837">
    <property type="entry name" value="NaCa_Exmemb"/>
</dbReference>
<dbReference type="Gene3D" id="1.20.1420.30">
    <property type="entry name" value="NCX, central ion-binding region"/>
    <property type="match status" value="1"/>
</dbReference>
<feature type="transmembrane region" description="Helical" evidence="5">
    <location>
        <begin position="209"/>
        <end position="233"/>
    </location>
</feature>
<feature type="transmembrane region" description="Helical" evidence="5">
    <location>
        <begin position="76"/>
        <end position="96"/>
    </location>
</feature>
<dbReference type="Pfam" id="PF01699">
    <property type="entry name" value="Na_Ca_ex"/>
    <property type="match status" value="2"/>
</dbReference>
<dbReference type="PANTHER" id="PTHR10846:SF8">
    <property type="entry name" value="INNER MEMBRANE PROTEIN YRBG"/>
    <property type="match status" value="1"/>
</dbReference>
<name>A0ABW7ESE6_9BURK</name>
<sequence>MNILTFLGGLILLIVGADLLVRGASKLALSFGISPLVVGLTIVAFGTSAPEVAVSLGAVLEGKTDIAIGNVVGSNIFNVLFILGVSALITPLVVNIQLIRQEVPIMIGASLLLLALGLDGRLSAIDGGILFVLLASYTVFLIVQSRRETQAAKDEFAEEIKPASAGAWDDRLLVQLLLIGAGLAALVLGSDYLVQASVSFAKAMGVSDLVIGLTIVAAGTSMPEVATSIAAAIKGERDIAVGNVVGSSTFNILGCLGLSGLVSGHMGLPMAPSLLAFDIWVMLAVALACLPVFITGREIARWEGGVFLGYYVAYVAYLILAAQQHDALQAYSAAMLSFVIPLTVVTLVAVLIRRPASTQPGTR</sequence>
<evidence type="ECO:0000256" key="3">
    <source>
        <dbReference type="ARBA" id="ARBA00022989"/>
    </source>
</evidence>
<feature type="transmembrane region" description="Helical" evidence="5">
    <location>
        <begin position="306"/>
        <end position="324"/>
    </location>
</feature>
<keyword evidence="8" id="KW-1185">Reference proteome</keyword>
<evidence type="ECO:0000256" key="5">
    <source>
        <dbReference type="SAM" id="Phobius"/>
    </source>
</evidence>
<dbReference type="InterPro" id="IPR044880">
    <property type="entry name" value="NCX_ion-bd_dom_sf"/>
</dbReference>
<feature type="domain" description="Sodium/calcium exchanger membrane region" evidence="6">
    <location>
        <begin position="3"/>
        <end position="142"/>
    </location>
</feature>
<feature type="transmembrane region" description="Helical" evidence="5">
    <location>
        <begin position="124"/>
        <end position="143"/>
    </location>
</feature>
<dbReference type="InterPro" id="IPR004481">
    <property type="entry name" value="K/Na/Ca-exchanger"/>
</dbReference>
<keyword evidence="4 5" id="KW-0472">Membrane</keyword>
<dbReference type="EMBL" id="JBIGHY010000009">
    <property type="protein sequence ID" value="MFG6416430.1"/>
    <property type="molecule type" value="Genomic_DNA"/>
</dbReference>
<feature type="domain" description="Sodium/calcium exchanger membrane region" evidence="6">
    <location>
        <begin position="176"/>
        <end position="319"/>
    </location>
</feature>
<proteinExistence type="predicted"/>
<organism evidence="7 8">
    <name type="scientific">Pelomonas dachongensis</name>
    <dbReference type="NCBI Taxonomy" id="3299029"/>
    <lineage>
        <taxon>Bacteria</taxon>
        <taxon>Pseudomonadati</taxon>
        <taxon>Pseudomonadota</taxon>
        <taxon>Betaproteobacteria</taxon>
        <taxon>Burkholderiales</taxon>
        <taxon>Sphaerotilaceae</taxon>
        <taxon>Roseateles</taxon>
    </lineage>
</organism>
<evidence type="ECO:0000313" key="7">
    <source>
        <dbReference type="EMBL" id="MFG6416430.1"/>
    </source>
</evidence>
<feature type="transmembrane region" description="Helical" evidence="5">
    <location>
        <begin position="172"/>
        <end position="189"/>
    </location>
</feature>
<dbReference type="Gene3D" id="6.10.280.80">
    <property type="entry name" value="NCX, peripheral helical region"/>
    <property type="match status" value="1"/>
</dbReference>
<evidence type="ECO:0000256" key="4">
    <source>
        <dbReference type="ARBA" id="ARBA00023136"/>
    </source>
</evidence>
<accession>A0ABW7ESE6</accession>
<evidence type="ECO:0000259" key="6">
    <source>
        <dbReference type="Pfam" id="PF01699"/>
    </source>
</evidence>
<reference evidence="7 8" key="1">
    <citation type="submission" date="2024-09" db="EMBL/GenBank/DDBJ databases">
        <title>Novel species of the genus Pelomonas and Roseateles isolated from streams.</title>
        <authorList>
            <person name="Lu H."/>
        </authorList>
    </citation>
    <scope>NUCLEOTIDE SEQUENCE [LARGE SCALE GENOMIC DNA]</scope>
    <source>
        <strain evidence="7 8">DC23W</strain>
    </source>
</reference>
<dbReference type="Proteomes" id="UP001606300">
    <property type="component" value="Unassembled WGS sequence"/>
</dbReference>
<dbReference type="RefSeq" id="WP_394472492.1">
    <property type="nucleotide sequence ID" value="NZ_JBIGHY010000009.1"/>
</dbReference>
<gene>
    <name evidence="7" type="ORF">ACG02S_21275</name>
</gene>
<dbReference type="NCBIfam" id="TIGR00367">
    <property type="entry name" value="calcium/sodium antiporter"/>
    <property type="match status" value="1"/>
</dbReference>
<evidence type="ECO:0000256" key="2">
    <source>
        <dbReference type="ARBA" id="ARBA00022692"/>
    </source>
</evidence>
<comment type="subcellular location">
    <subcellularLocation>
        <location evidence="1">Membrane</location>
        <topology evidence="1">Multi-pass membrane protein</topology>
    </subcellularLocation>
</comment>
<keyword evidence="3 5" id="KW-1133">Transmembrane helix</keyword>
<feature type="transmembrane region" description="Helical" evidence="5">
    <location>
        <begin position="240"/>
        <end position="262"/>
    </location>
</feature>
<protein>
    <submittedName>
        <fullName evidence="7">Calcium/sodium antiporter</fullName>
    </submittedName>
</protein>
<evidence type="ECO:0000256" key="1">
    <source>
        <dbReference type="ARBA" id="ARBA00004141"/>
    </source>
</evidence>
<dbReference type="PANTHER" id="PTHR10846">
    <property type="entry name" value="SODIUM/POTASSIUM/CALCIUM EXCHANGER"/>
    <property type="match status" value="1"/>
</dbReference>
<comment type="caution">
    <text evidence="7">The sequence shown here is derived from an EMBL/GenBank/DDBJ whole genome shotgun (WGS) entry which is preliminary data.</text>
</comment>